<evidence type="ECO:0000256" key="2">
    <source>
        <dbReference type="SAM" id="MobiDB-lite"/>
    </source>
</evidence>
<evidence type="ECO:0000313" key="3">
    <source>
        <dbReference type="EMBL" id="MDM0042928.1"/>
    </source>
</evidence>
<gene>
    <name evidence="3" type="ORF">QTH91_00400</name>
</gene>
<dbReference type="RefSeq" id="WP_286658059.1">
    <property type="nucleotide sequence ID" value="NZ_JASZYV010000001.1"/>
</dbReference>
<dbReference type="EMBL" id="JASZYV010000001">
    <property type="protein sequence ID" value="MDM0042928.1"/>
    <property type="molecule type" value="Genomic_DNA"/>
</dbReference>
<proteinExistence type="predicted"/>
<feature type="compositionally biased region" description="Low complexity" evidence="2">
    <location>
        <begin position="8"/>
        <end position="23"/>
    </location>
</feature>
<comment type="caution">
    <text evidence="3">The sequence shown here is derived from an EMBL/GenBank/DDBJ whole genome shotgun (WGS) entry which is preliminary data.</text>
</comment>
<evidence type="ECO:0000313" key="4">
    <source>
        <dbReference type="Proteomes" id="UP001174908"/>
    </source>
</evidence>
<evidence type="ECO:0000256" key="1">
    <source>
        <dbReference type="SAM" id="Coils"/>
    </source>
</evidence>
<protein>
    <submittedName>
        <fullName evidence="3">Uncharacterized protein</fullName>
    </submittedName>
</protein>
<reference evidence="3" key="1">
    <citation type="submission" date="2023-06" db="EMBL/GenBank/DDBJ databases">
        <authorList>
            <person name="Jiang Y."/>
            <person name="Liu Q."/>
        </authorList>
    </citation>
    <scope>NUCLEOTIDE SEQUENCE</scope>
    <source>
        <strain evidence="3">CGMCC 1.12089</strain>
    </source>
</reference>
<name>A0ABT7N4R1_9BURK</name>
<dbReference type="Proteomes" id="UP001174908">
    <property type="component" value="Unassembled WGS sequence"/>
</dbReference>
<feature type="coiled-coil region" evidence="1">
    <location>
        <begin position="31"/>
        <end position="65"/>
    </location>
</feature>
<organism evidence="3 4">
    <name type="scientific">Variovorax dokdonensis</name>
    <dbReference type="NCBI Taxonomy" id="344883"/>
    <lineage>
        <taxon>Bacteria</taxon>
        <taxon>Pseudomonadati</taxon>
        <taxon>Pseudomonadota</taxon>
        <taxon>Betaproteobacteria</taxon>
        <taxon>Burkholderiales</taxon>
        <taxon>Comamonadaceae</taxon>
        <taxon>Variovorax</taxon>
    </lineage>
</organism>
<keyword evidence="4" id="KW-1185">Reference proteome</keyword>
<accession>A0ABT7N4R1</accession>
<sequence>MELTAHLAARGAPPGASGAAATAAADKPGLLDGLIARRTELADEVNRAEAQLRRHYEMLRNLDQLIRFEDPEIKLPPVRGGLAVAAKSKIASTLVRGDVSQLALDALYEAAGQVLTSRQVTDYIMNRRDLTFASKHDQHNFASSVTMALTRHARRGLIEQVETGSPRERHWRCLPAS</sequence>
<feature type="region of interest" description="Disordered" evidence="2">
    <location>
        <begin position="1"/>
        <end position="23"/>
    </location>
</feature>
<keyword evidence="1" id="KW-0175">Coiled coil</keyword>